<sequence>MRDARRQLSTARMLLAQFIVQIDEFEALNREQRRTPRGRDLANRIDALRTGHATWTKNVTDLEAQIASQSEMETP</sequence>
<gene>
    <name evidence="1" type="ORF">FB562_2211</name>
</gene>
<evidence type="ECO:0000313" key="1">
    <source>
        <dbReference type="EMBL" id="TQL46687.1"/>
    </source>
</evidence>
<dbReference type="EMBL" id="VFOM01000002">
    <property type="protein sequence ID" value="TQL46687.1"/>
    <property type="molecule type" value="Genomic_DNA"/>
</dbReference>
<dbReference type="AlphaFoldDB" id="A0A542YF31"/>
<keyword evidence="2" id="KW-1185">Reference proteome</keyword>
<comment type="caution">
    <text evidence="1">The sequence shown here is derived from an EMBL/GenBank/DDBJ whole genome shotgun (WGS) entry which is preliminary data.</text>
</comment>
<organism evidence="1 2">
    <name type="scientific">Homoserinimonas aerilata</name>
    <dbReference type="NCBI Taxonomy" id="1162970"/>
    <lineage>
        <taxon>Bacteria</taxon>
        <taxon>Bacillati</taxon>
        <taxon>Actinomycetota</taxon>
        <taxon>Actinomycetes</taxon>
        <taxon>Micrococcales</taxon>
        <taxon>Microbacteriaceae</taxon>
        <taxon>Homoserinimonas</taxon>
    </lineage>
</organism>
<dbReference type="OrthoDB" id="9929759at2"/>
<dbReference type="Proteomes" id="UP000317998">
    <property type="component" value="Unassembled WGS sequence"/>
</dbReference>
<protein>
    <submittedName>
        <fullName evidence="1">Uncharacterized protein</fullName>
    </submittedName>
</protein>
<evidence type="ECO:0000313" key="2">
    <source>
        <dbReference type="Proteomes" id="UP000317998"/>
    </source>
</evidence>
<reference evidence="1 2" key="1">
    <citation type="submission" date="2019-06" db="EMBL/GenBank/DDBJ databases">
        <title>Sequencing the genomes of 1000 actinobacteria strains.</title>
        <authorList>
            <person name="Klenk H.-P."/>
        </authorList>
    </citation>
    <scope>NUCLEOTIDE SEQUENCE [LARGE SCALE GENOMIC DNA]</scope>
    <source>
        <strain evidence="1 2">DSM 26477</strain>
    </source>
</reference>
<accession>A0A542YF31</accession>
<name>A0A542YF31_9MICO</name>
<proteinExistence type="predicted"/>
<dbReference type="RefSeq" id="WP_141881335.1">
    <property type="nucleotide sequence ID" value="NZ_VFOM01000002.1"/>
</dbReference>